<dbReference type="OrthoDB" id="9774205at2"/>
<feature type="domain" description="SGNH hydrolase-type esterase" evidence="2">
    <location>
        <begin position="48"/>
        <end position="214"/>
    </location>
</feature>
<accession>A0A316AKM6</accession>
<dbReference type="EMBL" id="QGDT01000004">
    <property type="protein sequence ID" value="PWJ58176.1"/>
    <property type="molecule type" value="Genomic_DNA"/>
</dbReference>
<comment type="caution">
    <text evidence="3">The sequence shown here is derived from an EMBL/GenBank/DDBJ whole genome shotgun (WGS) entry which is preliminary data.</text>
</comment>
<name>A0A316AKM6_9BACT</name>
<evidence type="ECO:0000259" key="2">
    <source>
        <dbReference type="Pfam" id="PF13472"/>
    </source>
</evidence>
<dbReference type="GO" id="GO:0016788">
    <property type="term" value="F:hydrolase activity, acting on ester bonds"/>
    <property type="evidence" value="ECO:0007669"/>
    <property type="project" value="UniProtKB-ARBA"/>
</dbReference>
<evidence type="ECO:0000313" key="4">
    <source>
        <dbReference type="Proteomes" id="UP000245880"/>
    </source>
</evidence>
<reference evidence="3 4" key="1">
    <citation type="submission" date="2018-03" db="EMBL/GenBank/DDBJ databases">
        <title>Genomic Encyclopedia of Archaeal and Bacterial Type Strains, Phase II (KMG-II): from individual species to whole genera.</title>
        <authorList>
            <person name="Goeker M."/>
        </authorList>
    </citation>
    <scope>NUCLEOTIDE SEQUENCE [LARGE SCALE GENOMIC DNA]</scope>
    <source>
        <strain evidence="3 4">DSM 100346</strain>
    </source>
</reference>
<gene>
    <name evidence="3" type="ORF">CLV98_10433</name>
</gene>
<proteinExistence type="predicted"/>
<evidence type="ECO:0000256" key="1">
    <source>
        <dbReference type="SAM" id="SignalP"/>
    </source>
</evidence>
<dbReference type="InterPro" id="IPR036514">
    <property type="entry name" value="SGNH_hydro_sf"/>
</dbReference>
<organism evidence="3 4">
    <name type="scientific">Dyadobacter jejuensis</name>
    <dbReference type="NCBI Taxonomy" id="1082580"/>
    <lineage>
        <taxon>Bacteria</taxon>
        <taxon>Pseudomonadati</taxon>
        <taxon>Bacteroidota</taxon>
        <taxon>Cytophagia</taxon>
        <taxon>Cytophagales</taxon>
        <taxon>Spirosomataceae</taxon>
        <taxon>Dyadobacter</taxon>
    </lineage>
</organism>
<dbReference type="Pfam" id="PF13472">
    <property type="entry name" value="Lipase_GDSL_2"/>
    <property type="match status" value="1"/>
</dbReference>
<feature type="signal peptide" evidence="1">
    <location>
        <begin position="1"/>
        <end position="26"/>
    </location>
</feature>
<dbReference type="Gene3D" id="3.40.50.1110">
    <property type="entry name" value="SGNH hydrolase"/>
    <property type="match status" value="1"/>
</dbReference>
<dbReference type="Proteomes" id="UP000245880">
    <property type="component" value="Unassembled WGS sequence"/>
</dbReference>
<keyword evidence="4" id="KW-1185">Reference proteome</keyword>
<dbReference type="AlphaFoldDB" id="A0A316AKM6"/>
<sequence>MKHPCFSKYLRLGTYLLVLIPLFTSAQTRDFVLKDGDRVVFVGNGLFENDLQFGYLEFALTTRFPTRNIVYRNLGWSGDDVFGASRSYYTNPPTPYQLLIEQITQAQPTVVFVGYGAAEAQEGQAGVAKFKAGYNQLLDVIDQLGAQAILLSPIPVLTADAEQRNRDLQLYGNLIATVAKERNKRFIDLFDPILKYDTYQLLMDDGYQLNEAGYYFLSQVVETGLGFPDRRRAIQVKYSKNGSSVSAPAEVLASVTDHALMAFRINDPLLPFPLPAKHPELFEDRNSMTITGLKKGFYKLVDGNKLIQSGSKKAWAQGLPVTQGSSFDQSNRLIKLIMKKNELFFYQYRPLNRTYIVGFRSYEQGKHTQELDEMNVTIKWLETQIMLNSQPKPAIYELRAAE</sequence>
<protein>
    <submittedName>
        <fullName evidence="3">Lysophospholipase L1-like esterase</fullName>
    </submittedName>
</protein>
<dbReference type="RefSeq" id="WP_109674063.1">
    <property type="nucleotide sequence ID" value="NZ_QGDT01000004.1"/>
</dbReference>
<evidence type="ECO:0000313" key="3">
    <source>
        <dbReference type="EMBL" id="PWJ58176.1"/>
    </source>
</evidence>
<keyword evidence="1" id="KW-0732">Signal</keyword>
<dbReference type="SUPFAM" id="SSF52266">
    <property type="entry name" value="SGNH hydrolase"/>
    <property type="match status" value="1"/>
</dbReference>
<dbReference type="InterPro" id="IPR013830">
    <property type="entry name" value="SGNH_hydro"/>
</dbReference>
<feature type="chain" id="PRO_5016378211" evidence="1">
    <location>
        <begin position="27"/>
        <end position="402"/>
    </location>
</feature>